<protein>
    <submittedName>
        <fullName evidence="2">Serine/threonine protein phosphatase 1</fullName>
    </submittedName>
</protein>
<dbReference type="InterPro" id="IPR004843">
    <property type="entry name" value="Calcineurin-like_PHP"/>
</dbReference>
<evidence type="ECO:0000313" key="2">
    <source>
        <dbReference type="EMBL" id="TCK99942.1"/>
    </source>
</evidence>
<dbReference type="OrthoDB" id="9807890at2"/>
<dbReference type="PANTHER" id="PTHR42850:SF4">
    <property type="entry name" value="ZINC-DEPENDENT ENDOPOLYPHOSPHATASE"/>
    <property type="match status" value="1"/>
</dbReference>
<dbReference type="SUPFAM" id="SSF56300">
    <property type="entry name" value="Metallo-dependent phosphatases"/>
    <property type="match status" value="1"/>
</dbReference>
<sequence length="244" mass="27565">MTDPIYAIGDIHGQIDLLDDMLARIEADGGPNAKIVFLGDYVDRGPDSRGVINRLRLGVDSGRNWICLKGNHDRMFEWFMEDTPRHDPHLLVNFFWLHDRLGGVQTLESYGVSVSMDERLSSVHERAKKAVPQTHVDFLKDLTLFHEQDDLLFVHAGIKPGVPLQAQKEHDLVWIRQGFIDDTTRHPWLVVHGHTALEKATHFGNRIDLDGGAAFGRPLCAAVFENGKIWQLKPEGRVALTPEN</sequence>
<gene>
    <name evidence="2" type="ORF">BXY66_3647</name>
</gene>
<dbReference type="AlphaFoldDB" id="A0A4V6NFJ7"/>
<reference evidence="2 3" key="1">
    <citation type="submission" date="2019-03" db="EMBL/GenBank/DDBJ databases">
        <title>Genomic Encyclopedia of Archaeal and Bacterial Type Strains, Phase II (KMG-II): from individual species to whole genera.</title>
        <authorList>
            <person name="Goeker M."/>
        </authorList>
    </citation>
    <scope>NUCLEOTIDE SEQUENCE [LARGE SCALE GENOMIC DNA]</scope>
    <source>
        <strain evidence="2 3">DSM 26433</strain>
    </source>
</reference>
<dbReference type="GO" id="GO:0016791">
    <property type="term" value="F:phosphatase activity"/>
    <property type="evidence" value="ECO:0007669"/>
    <property type="project" value="TreeGrafter"/>
</dbReference>
<dbReference type="InterPro" id="IPR050126">
    <property type="entry name" value="Ap4A_hydrolase"/>
</dbReference>
<evidence type="ECO:0000313" key="3">
    <source>
        <dbReference type="Proteomes" id="UP000295673"/>
    </source>
</evidence>
<dbReference type="Proteomes" id="UP000295673">
    <property type="component" value="Unassembled WGS sequence"/>
</dbReference>
<dbReference type="PANTHER" id="PTHR42850">
    <property type="entry name" value="METALLOPHOSPHOESTERASE"/>
    <property type="match status" value="1"/>
</dbReference>
<evidence type="ECO:0000259" key="1">
    <source>
        <dbReference type="Pfam" id="PF00149"/>
    </source>
</evidence>
<dbReference type="GO" id="GO:0008803">
    <property type="term" value="F:bis(5'-nucleosyl)-tetraphosphatase (symmetrical) activity"/>
    <property type="evidence" value="ECO:0007669"/>
    <property type="project" value="TreeGrafter"/>
</dbReference>
<dbReference type="CDD" id="cd00144">
    <property type="entry name" value="MPP_PPP_family"/>
    <property type="match status" value="1"/>
</dbReference>
<accession>A0A4V6NFJ7</accession>
<dbReference type="GO" id="GO:0110154">
    <property type="term" value="P:RNA decapping"/>
    <property type="evidence" value="ECO:0007669"/>
    <property type="project" value="TreeGrafter"/>
</dbReference>
<dbReference type="Pfam" id="PF00149">
    <property type="entry name" value="Metallophos"/>
    <property type="match status" value="1"/>
</dbReference>
<name>A0A4V6NFJ7_9RHOB</name>
<dbReference type="Gene3D" id="3.60.21.10">
    <property type="match status" value="1"/>
</dbReference>
<comment type="caution">
    <text evidence="2">The sequence shown here is derived from an EMBL/GenBank/DDBJ whole genome shotgun (WGS) entry which is preliminary data.</text>
</comment>
<organism evidence="2 3">
    <name type="scientific">Shimia isoporae</name>
    <dbReference type="NCBI Taxonomy" id="647720"/>
    <lineage>
        <taxon>Bacteria</taxon>
        <taxon>Pseudomonadati</taxon>
        <taxon>Pseudomonadota</taxon>
        <taxon>Alphaproteobacteria</taxon>
        <taxon>Rhodobacterales</taxon>
        <taxon>Roseobacteraceae</taxon>
    </lineage>
</organism>
<dbReference type="EMBL" id="SMGR01000004">
    <property type="protein sequence ID" value="TCK99942.1"/>
    <property type="molecule type" value="Genomic_DNA"/>
</dbReference>
<dbReference type="InterPro" id="IPR029052">
    <property type="entry name" value="Metallo-depent_PP-like"/>
</dbReference>
<feature type="domain" description="Calcineurin-like phosphoesterase" evidence="1">
    <location>
        <begin position="4"/>
        <end position="198"/>
    </location>
</feature>
<proteinExistence type="predicted"/>
<keyword evidence="3" id="KW-1185">Reference proteome</keyword>
<dbReference type="GO" id="GO:0005737">
    <property type="term" value="C:cytoplasm"/>
    <property type="evidence" value="ECO:0007669"/>
    <property type="project" value="TreeGrafter"/>
</dbReference>
<dbReference type="RefSeq" id="WP_132861764.1">
    <property type="nucleotide sequence ID" value="NZ_SMGR01000004.1"/>
</dbReference>